<gene>
    <name evidence="1" type="ORF">BJP37_05960</name>
</gene>
<dbReference type="RefSeq" id="WP_075897333.1">
    <property type="nucleotide sequence ID" value="NZ_MKZS01000001.1"/>
</dbReference>
<dbReference type="InterPro" id="IPR016084">
    <property type="entry name" value="Haem_Oase-like_multi-hlx"/>
</dbReference>
<evidence type="ECO:0000313" key="2">
    <source>
        <dbReference type="Proteomes" id="UP000186657"/>
    </source>
</evidence>
<name>A0A1U7MYE1_9CYAN</name>
<proteinExistence type="predicted"/>
<dbReference type="SUPFAM" id="SSF48613">
    <property type="entry name" value="Heme oxygenase-like"/>
    <property type="match status" value="1"/>
</dbReference>
<dbReference type="EMBL" id="MKZS01000001">
    <property type="protein sequence ID" value="OLT58661.1"/>
    <property type="molecule type" value="Genomic_DNA"/>
</dbReference>
<evidence type="ECO:0008006" key="3">
    <source>
        <dbReference type="Google" id="ProtNLM"/>
    </source>
</evidence>
<comment type="caution">
    <text evidence="1">The sequence shown here is derived from an EMBL/GenBank/DDBJ whole genome shotgun (WGS) entry which is preliminary data.</text>
</comment>
<dbReference type="Gene3D" id="1.20.910.10">
    <property type="entry name" value="Heme oxygenase-like"/>
    <property type="match status" value="1"/>
</dbReference>
<sequence length="349" mass="39881">MESVTSNSNLDQTQPLVDGKSKQSLTIKYPKLACNINIYPDQIVFYRDGQYFGFETSGLSAETLQTLFVMMDGTRSIEELQELFAPDNPEVIQSILKGLEDQALLDDATPFKVHSGIDTLLELEDFTNDLLQTTVEGNLFWKPITSSESELPITVLYGFGIEHYHLSCHRWNWDFPVLGCQNYRKVQQLINQLYSQEYGQDQLWLKALNGIGISDQDLNDAIALPETVAIGNALAYWANSEPLVLLSTLGVLKRQAYHHLSSYLAACERVNLESGFIDPIRELVNRNITGESENLIHRIFQDIGHVDQQTRQRLGDQIYLFIEMYNNFYRAIWNYYSCTSDLLRRVSAL</sequence>
<protein>
    <recommendedName>
        <fullName evidence="3">Iron-containing redox enzyme family protein</fullName>
    </recommendedName>
</protein>
<accession>A0A1U7MYE1</accession>
<organism evidence="1 2">
    <name type="scientific">Moorena bouillonii PNG</name>
    <dbReference type="NCBI Taxonomy" id="568701"/>
    <lineage>
        <taxon>Bacteria</taxon>
        <taxon>Bacillati</taxon>
        <taxon>Cyanobacteriota</taxon>
        <taxon>Cyanophyceae</taxon>
        <taxon>Coleofasciculales</taxon>
        <taxon>Coleofasciculaceae</taxon>
        <taxon>Moorena</taxon>
    </lineage>
</organism>
<keyword evidence="2" id="KW-1185">Reference proteome</keyword>
<reference evidence="1 2" key="1">
    <citation type="submission" date="2016-10" db="EMBL/GenBank/DDBJ databases">
        <title>Comparative genomics uncovers the prolific and rare metabolic potential of the cyanobacterial genus Moorea.</title>
        <authorList>
            <person name="Leao T."/>
            <person name="Castelao G."/>
            <person name="Korobeynikov A."/>
            <person name="Monroe E.A."/>
            <person name="Podell S."/>
            <person name="Glukhov E."/>
            <person name="Allen E."/>
            <person name="Gerwick W.H."/>
            <person name="Gerwick L."/>
        </authorList>
    </citation>
    <scope>NUCLEOTIDE SEQUENCE [LARGE SCALE GENOMIC DNA]</scope>
    <source>
        <strain evidence="1 2">PNG5-198</strain>
    </source>
</reference>
<dbReference type="AlphaFoldDB" id="A0A1U7MYE1"/>
<dbReference type="Proteomes" id="UP000186657">
    <property type="component" value="Unassembled WGS sequence"/>
</dbReference>
<evidence type="ECO:0000313" key="1">
    <source>
        <dbReference type="EMBL" id="OLT58661.1"/>
    </source>
</evidence>